<feature type="region of interest" description="Disordered" evidence="10">
    <location>
        <begin position="339"/>
        <end position="370"/>
    </location>
</feature>
<comment type="similarity">
    <text evidence="9">Belongs to the MDM12 family.</text>
</comment>
<dbReference type="OMA" id="ITDIWPD"/>
<dbReference type="Proteomes" id="UP000027361">
    <property type="component" value="Unassembled WGS sequence"/>
</dbReference>
<evidence type="ECO:0000256" key="9">
    <source>
        <dbReference type="HAMAP-Rule" id="MF_03104"/>
    </source>
</evidence>
<dbReference type="PANTHER" id="PTHR28204">
    <property type="entry name" value="MITOCHONDRIAL DISTRIBUTION AND MORPHOLOGY PROTEIN 12"/>
    <property type="match status" value="1"/>
</dbReference>
<evidence type="ECO:0000256" key="1">
    <source>
        <dbReference type="ARBA" id="ARBA00004370"/>
    </source>
</evidence>
<dbReference type="GO" id="GO:0015914">
    <property type="term" value="P:phospholipid transport"/>
    <property type="evidence" value="ECO:0007669"/>
    <property type="project" value="TreeGrafter"/>
</dbReference>
<dbReference type="GO" id="GO:0045040">
    <property type="term" value="P:protein insertion into mitochondrial outer membrane"/>
    <property type="evidence" value="ECO:0007669"/>
    <property type="project" value="UniProtKB-UniRule"/>
</dbReference>
<evidence type="ECO:0000256" key="2">
    <source>
        <dbReference type="ARBA" id="ARBA00022448"/>
    </source>
</evidence>
<accession>A0A066WF73</accession>
<evidence type="ECO:0000256" key="3">
    <source>
        <dbReference type="ARBA" id="ARBA00022787"/>
    </source>
</evidence>
<feature type="region of interest" description="Disordered" evidence="10">
    <location>
        <begin position="72"/>
        <end position="111"/>
    </location>
</feature>
<evidence type="ECO:0000256" key="6">
    <source>
        <dbReference type="ARBA" id="ARBA00023121"/>
    </source>
</evidence>
<feature type="region of interest" description="Disordered" evidence="10">
    <location>
        <begin position="177"/>
        <end position="250"/>
    </location>
</feature>
<keyword evidence="4 9" id="KW-0256">Endoplasmic reticulum</keyword>
<dbReference type="PANTHER" id="PTHR28204:SF1">
    <property type="entry name" value="MITOCHONDRIAL DISTRIBUTION AND MORPHOLOGY PROTEIN 12"/>
    <property type="match status" value="1"/>
</dbReference>
<comment type="caution">
    <text evidence="12">The sequence shown here is derived from an EMBL/GenBank/DDBJ whole genome shotgun (WGS) entry which is preliminary data.</text>
</comment>
<proteinExistence type="inferred from homology"/>
<keyword evidence="2" id="KW-0813">Transport</keyword>
<dbReference type="InterPro" id="IPR031468">
    <property type="entry name" value="SMP_LBD"/>
</dbReference>
<name>A0A066WF73_TILAU</name>
<keyword evidence="5" id="KW-0445">Lipid transport</keyword>
<keyword evidence="6" id="KW-0446">Lipid-binding</keyword>
<comment type="subcellular location">
    <subcellularLocation>
        <location evidence="1">Membrane</location>
    </subcellularLocation>
    <subcellularLocation>
        <location evidence="9">Mitochondrion outer membrane</location>
        <topology evidence="9">Peripheral membrane protein</topology>
        <orientation evidence="9">Cytoplasmic side</orientation>
    </subcellularLocation>
    <subcellularLocation>
        <location evidence="9">Endoplasmic reticulum membrane</location>
        <topology evidence="9">Peripheral membrane protein</topology>
        <orientation evidence="9">Cytoplasmic side</orientation>
    </subcellularLocation>
    <text evidence="9">The ERMES/MDM complex localizes to a few discrete foci (around 10 per single cell), that represent mitochondria-endoplasmic reticulum junctions. These foci are often found next to mtDNA nucleoids.</text>
</comment>
<keyword evidence="8 9" id="KW-0472">Membrane</keyword>
<feature type="compositionally biased region" description="Polar residues" evidence="10">
    <location>
        <begin position="225"/>
        <end position="238"/>
    </location>
</feature>
<comment type="function">
    <text evidence="9">Component of the ERMES/MDM complex, which serves as a molecular tether to connect the endoplasmic reticulum (ER) and mitochondria. Components of this complex are involved in the control of mitochondrial shape and protein biogenesis, and function in nonvesicular lipid trafficking between the ER and mitochondria. MDM12 is required for the interaction of the ER-resident membrane protein MMM1 and the outer mitochondrial membrane-resident beta-barrel protein MDM10. The MDM12-MMM1 subcomplex functions in the major beta-barrel assembly pathway that is responsible for biogenesis of all mitochondrial outer membrane beta-barrel proteins, and acts in a late step after the SAM complex. The MDM10-MDM12-MMM1 subcomplex further acts in the TOM40-specific pathway after the action of the MDM12-MMM1 complex. Essential for establishing and maintaining the structure of mitochondria and maintenance of mtDNA nucleoids.</text>
</comment>
<feature type="compositionally biased region" description="Basic and acidic residues" evidence="10">
    <location>
        <begin position="96"/>
        <end position="111"/>
    </location>
</feature>
<dbReference type="InterPro" id="IPR027532">
    <property type="entry name" value="Mdm12"/>
</dbReference>
<evidence type="ECO:0000256" key="10">
    <source>
        <dbReference type="SAM" id="MobiDB-lite"/>
    </source>
</evidence>
<dbReference type="GO" id="GO:0005789">
    <property type="term" value="C:endoplasmic reticulum membrane"/>
    <property type="evidence" value="ECO:0007669"/>
    <property type="project" value="UniProtKB-SubCell"/>
</dbReference>
<sequence length="451" mass="48694">MSLDLDWELFDRALCDQFLDKLNAVLQNANRPDFLGPISVEEFDAGEQAPELEIIGIQDIWSDFLSNDDEELTSHSGAAAAKDMRAPGLGRASADPQRRLKDAMSKKDSKLRAGISPLELHTFRHYTPSTAQEVDANSQASAGSTPGWNGSSSWANRSMTPSIASAGLGSASFFSSWQNHQPSASNSKRPSVASRVPSFSRQPHSSAFPHGTLPLHLHGRPSTAPPTRNASFSSRQPASPNPFGGRPDEEDLAASYTMQRSTEVPSLQIKMHMRWQTTSIRIGFKTAVLINQPCFMFMELPLQVTLTGLVLDGTVLLAFDGSQETVNISLLDSDELNGNTTLPNGAENPSSFSRSAGASPQQANPSVAASKTSGSAAIITASTGRPQVQAGTTDKNFGARLLPFMTFESSVGEEAKHVLRNVGKVEKFIGELVRKVIEDELAFPNYYTVEL</sequence>
<evidence type="ECO:0000256" key="5">
    <source>
        <dbReference type="ARBA" id="ARBA00023055"/>
    </source>
</evidence>
<keyword evidence="7 9" id="KW-0496">Mitochondrion</keyword>
<dbReference type="PROSITE" id="PS51847">
    <property type="entry name" value="SMP"/>
    <property type="match status" value="1"/>
</dbReference>
<dbReference type="RefSeq" id="XP_013245471.1">
    <property type="nucleotide sequence ID" value="XM_013390017.1"/>
</dbReference>
<dbReference type="GO" id="GO:0032865">
    <property type="term" value="C:ERMES complex"/>
    <property type="evidence" value="ECO:0007669"/>
    <property type="project" value="UniProtKB-UniRule"/>
</dbReference>
<evidence type="ECO:0000256" key="4">
    <source>
        <dbReference type="ARBA" id="ARBA00022824"/>
    </source>
</evidence>
<dbReference type="GeneID" id="25266347"/>
<feature type="region of interest" description="Disordered" evidence="10">
    <location>
        <begin position="132"/>
        <end position="153"/>
    </location>
</feature>
<evidence type="ECO:0000256" key="8">
    <source>
        <dbReference type="ARBA" id="ARBA00023136"/>
    </source>
</evidence>
<evidence type="ECO:0000313" key="12">
    <source>
        <dbReference type="EMBL" id="KDN52632.1"/>
    </source>
</evidence>
<feature type="compositionally biased region" description="Polar residues" evidence="10">
    <location>
        <begin position="177"/>
        <end position="189"/>
    </location>
</feature>
<dbReference type="OrthoDB" id="3356905at2759"/>
<dbReference type="InParanoid" id="A0A066WF73"/>
<dbReference type="GO" id="GO:1990456">
    <property type="term" value="P:mitochondrion-endoplasmic reticulum membrane tethering"/>
    <property type="evidence" value="ECO:0007669"/>
    <property type="project" value="TreeGrafter"/>
</dbReference>
<evidence type="ECO:0000259" key="11">
    <source>
        <dbReference type="PROSITE" id="PS51847"/>
    </source>
</evidence>
<comment type="subunit">
    <text evidence="9">Component of the ER-mitochondria encounter structure (ERMES) or MDM complex, composed of MMM1, MDM10, MDM12 and MDM34. A MMM1 homodimer associates with one molecule of MDM12 on each side in a pairwise head-to-tail manner, and the SMP-LTD domains of MMM1 and MDM12 generate a continuous hydrophobic tunnel for phospholipid trafficking.</text>
</comment>
<gene>
    <name evidence="9" type="primary">MDM12</name>
    <name evidence="12" type="ORF">K437DRAFT_272333</name>
</gene>
<keyword evidence="13" id="KW-1185">Reference proteome</keyword>
<protein>
    <recommendedName>
        <fullName evidence="9">Mitochondrial distribution and morphology protein 12</fullName>
    </recommendedName>
    <alternativeName>
        <fullName evidence="9">Mitochondrial inheritance component MDM12</fullName>
    </alternativeName>
</protein>
<feature type="domain" description="SMP-LTD" evidence="11">
    <location>
        <begin position="1"/>
        <end position="451"/>
    </location>
</feature>
<dbReference type="GO" id="GO:0008289">
    <property type="term" value="F:lipid binding"/>
    <property type="evidence" value="ECO:0007669"/>
    <property type="project" value="UniProtKB-KW"/>
</dbReference>
<evidence type="ECO:0000313" key="13">
    <source>
        <dbReference type="Proteomes" id="UP000027361"/>
    </source>
</evidence>
<dbReference type="AlphaFoldDB" id="A0A066WF73"/>
<keyword evidence="3 9" id="KW-1000">Mitochondrion outer membrane</keyword>
<dbReference type="HAMAP" id="MF_03104">
    <property type="entry name" value="Mdm12"/>
    <property type="match status" value="1"/>
</dbReference>
<dbReference type="HOGENOM" id="CLU_026794_1_0_1"/>
<dbReference type="STRING" id="1037660.A0A066WF73"/>
<evidence type="ECO:0000256" key="7">
    <source>
        <dbReference type="ARBA" id="ARBA00023128"/>
    </source>
</evidence>
<dbReference type="EMBL" id="JMSN01000008">
    <property type="protein sequence ID" value="KDN52632.1"/>
    <property type="molecule type" value="Genomic_DNA"/>
</dbReference>
<reference evidence="12 13" key="1">
    <citation type="submission" date="2014-05" db="EMBL/GenBank/DDBJ databases">
        <title>Draft genome sequence of a rare smut relative, Tilletiaria anomala UBC 951.</title>
        <authorList>
            <consortium name="DOE Joint Genome Institute"/>
            <person name="Toome M."/>
            <person name="Kuo A."/>
            <person name="Henrissat B."/>
            <person name="Lipzen A."/>
            <person name="Tritt A."/>
            <person name="Yoshinaga Y."/>
            <person name="Zane M."/>
            <person name="Barry K."/>
            <person name="Grigoriev I.V."/>
            <person name="Spatafora J.W."/>
            <person name="Aimea M.C."/>
        </authorList>
    </citation>
    <scope>NUCLEOTIDE SEQUENCE [LARGE SCALE GENOMIC DNA]</scope>
    <source>
        <strain evidence="12 13">UBC 951</strain>
    </source>
</reference>
<organism evidence="12 13">
    <name type="scientific">Tilletiaria anomala (strain ATCC 24038 / CBS 436.72 / UBC 951)</name>
    <dbReference type="NCBI Taxonomy" id="1037660"/>
    <lineage>
        <taxon>Eukaryota</taxon>
        <taxon>Fungi</taxon>
        <taxon>Dikarya</taxon>
        <taxon>Basidiomycota</taxon>
        <taxon>Ustilaginomycotina</taxon>
        <taxon>Exobasidiomycetes</taxon>
        <taxon>Georgefischeriales</taxon>
        <taxon>Tilletiariaceae</taxon>
        <taxon>Tilletiaria</taxon>
    </lineage>
</organism>